<dbReference type="EMBL" id="VLNY01000011">
    <property type="protein sequence ID" value="KAA0021247.1"/>
    <property type="molecule type" value="Genomic_DNA"/>
</dbReference>
<feature type="region of interest" description="Disordered" evidence="3">
    <location>
        <begin position="1"/>
        <end position="24"/>
    </location>
</feature>
<evidence type="ECO:0000256" key="1">
    <source>
        <dbReference type="ARBA" id="ARBA00023125"/>
    </source>
</evidence>
<dbReference type="InterPro" id="IPR050109">
    <property type="entry name" value="HTH-type_TetR-like_transc_reg"/>
</dbReference>
<keyword evidence="1 2" id="KW-0238">DNA-binding</keyword>
<dbReference type="OrthoDB" id="4542604at2"/>
<dbReference type="GO" id="GO:0000976">
    <property type="term" value="F:transcription cis-regulatory region binding"/>
    <property type="evidence" value="ECO:0007669"/>
    <property type="project" value="TreeGrafter"/>
</dbReference>
<sequence length="232" mass="25132">MSETAVDAGRSSNTDGRTTRWDDHKAARKDRILEAAIDAINDGGTDVPVQEIADRAGLPRSVIYRIFKDRTDLDEHLRARIVDRLMAEVTPALTPRGTVGESIARAVKTYVGWIVDYPRLHQFLGMGSASRRTTGSRVVTGTKTAVGAGLARLFDAMLADRPQHAEVGEALAFALLGLVDATVNRWLSSARPRLSSGGLASFLETSIWQVLEGTLRDAGIPVEKTTPIVDLL</sequence>
<reference evidence="5 6" key="1">
    <citation type="submission" date="2019-07" db="EMBL/GenBank/DDBJ databases">
        <title>Rhodococcus cavernicolus sp. nov., isolated from a cave.</title>
        <authorList>
            <person name="Lee S.D."/>
        </authorList>
    </citation>
    <scope>NUCLEOTIDE SEQUENCE [LARGE SCALE GENOMIC DNA]</scope>
    <source>
        <strain evidence="5 6">C1-24</strain>
    </source>
</reference>
<dbReference type="SUPFAM" id="SSF48498">
    <property type="entry name" value="Tetracyclin repressor-like, C-terminal domain"/>
    <property type="match status" value="1"/>
</dbReference>
<dbReference type="PROSITE" id="PS50977">
    <property type="entry name" value="HTH_TETR_2"/>
    <property type="match status" value="1"/>
</dbReference>
<dbReference type="Proteomes" id="UP000322244">
    <property type="component" value="Unassembled WGS sequence"/>
</dbReference>
<feature type="DNA-binding region" description="H-T-H motif" evidence="2">
    <location>
        <begin position="48"/>
        <end position="67"/>
    </location>
</feature>
<dbReference type="InterPro" id="IPR009057">
    <property type="entry name" value="Homeodomain-like_sf"/>
</dbReference>
<dbReference type="Pfam" id="PF00440">
    <property type="entry name" value="TetR_N"/>
    <property type="match status" value="1"/>
</dbReference>
<dbReference type="RefSeq" id="WP_149432080.1">
    <property type="nucleotide sequence ID" value="NZ_VLNY01000011.1"/>
</dbReference>
<dbReference type="SUPFAM" id="SSF46689">
    <property type="entry name" value="Homeodomain-like"/>
    <property type="match status" value="1"/>
</dbReference>
<keyword evidence="6" id="KW-1185">Reference proteome</keyword>
<dbReference type="Gene3D" id="1.10.357.10">
    <property type="entry name" value="Tetracycline Repressor, domain 2"/>
    <property type="match status" value="1"/>
</dbReference>
<dbReference type="PANTHER" id="PTHR30055">
    <property type="entry name" value="HTH-TYPE TRANSCRIPTIONAL REGULATOR RUTR"/>
    <property type="match status" value="1"/>
</dbReference>
<proteinExistence type="predicted"/>
<organism evidence="5 6">
    <name type="scientific">Antrihabitans cavernicola</name>
    <dbReference type="NCBI Taxonomy" id="2495913"/>
    <lineage>
        <taxon>Bacteria</taxon>
        <taxon>Bacillati</taxon>
        <taxon>Actinomycetota</taxon>
        <taxon>Actinomycetes</taxon>
        <taxon>Mycobacteriales</taxon>
        <taxon>Nocardiaceae</taxon>
        <taxon>Antrihabitans</taxon>
    </lineage>
</organism>
<gene>
    <name evidence="5" type="ORF">FOY51_20340</name>
</gene>
<name>A0A5A7S8K0_9NOCA</name>
<dbReference type="InterPro" id="IPR001647">
    <property type="entry name" value="HTH_TetR"/>
</dbReference>
<evidence type="ECO:0000313" key="5">
    <source>
        <dbReference type="EMBL" id="KAA0021247.1"/>
    </source>
</evidence>
<evidence type="ECO:0000313" key="6">
    <source>
        <dbReference type="Proteomes" id="UP000322244"/>
    </source>
</evidence>
<evidence type="ECO:0000256" key="3">
    <source>
        <dbReference type="SAM" id="MobiDB-lite"/>
    </source>
</evidence>
<dbReference type="GO" id="GO:0003700">
    <property type="term" value="F:DNA-binding transcription factor activity"/>
    <property type="evidence" value="ECO:0007669"/>
    <property type="project" value="TreeGrafter"/>
</dbReference>
<dbReference type="PANTHER" id="PTHR30055:SF160">
    <property type="entry name" value="TRANSCRIPTIONAL REGULATORY PROTEIN (PROBABLY ASNC-FAMILY)-RELATED"/>
    <property type="match status" value="1"/>
</dbReference>
<accession>A0A5A7S8K0</accession>
<dbReference type="AlphaFoldDB" id="A0A5A7S8K0"/>
<evidence type="ECO:0000256" key="2">
    <source>
        <dbReference type="PROSITE-ProRule" id="PRU00335"/>
    </source>
</evidence>
<protein>
    <submittedName>
        <fullName evidence="5">TetR/AcrR family transcriptional regulator</fullName>
    </submittedName>
</protein>
<feature type="domain" description="HTH tetR-type" evidence="4">
    <location>
        <begin position="26"/>
        <end position="85"/>
    </location>
</feature>
<dbReference type="InterPro" id="IPR036271">
    <property type="entry name" value="Tet_transcr_reg_TetR-rel_C_sf"/>
</dbReference>
<evidence type="ECO:0000259" key="4">
    <source>
        <dbReference type="PROSITE" id="PS50977"/>
    </source>
</evidence>
<comment type="caution">
    <text evidence="5">The sequence shown here is derived from an EMBL/GenBank/DDBJ whole genome shotgun (WGS) entry which is preliminary data.</text>
</comment>